<dbReference type="Pfam" id="PF00144">
    <property type="entry name" value="Beta-lactamase"/>
    <property type="match status" value="1"/>
</dbReference>
<keyword evidence="4" id="KW-1185">Reference proteome</keyword>
<protein>
    <submittedName>
        <fullName evidence="3">CubicO group peptidase, beta-lactamase class C family</fullName>
    </submittedName>
</protein>
<evidence type="ECO:0000313" key="4">
    <source>
        <dbReference type="Proteomes" id="UP000198748"/>
    </source>
</evidence>
<dbReference type="EMBL" id="FNAN01000025">
    <property type="protein sequence ID" value="SDG90368.1"/>
    <property type="molecule type" value="Genomic_DNA"/>
</dbReference>
<dbReference type="InterPro" id="IPR050789">
    <property type="entry name" value="Diverse_Enzym_Activities"/>
</dbReference>
<dbReference type="OrthoDB" id="9793489at2"/>
<feature type="chain" id="PRO_5011643745" evidence="1">
    <location>
        <begin position="18"/>
        <end position="365"/>
    </location>
</feature>
<reference evidence="4" key="1">
    <citation type="submission" date="2016-10" db="EMBL/GenBank/DDBJ databases">
        <authorList>
            <person name="Varghese N."/>
            <person name="Submissions S."/>
        </authorList>
    </citation>
    <scope>NUCLEOTIDE SEQUENCE [LARGE SCALE GENOMIC DNA]</scope>
    <source>
        <strain evidence="4">DSM 25329</strain>
    </source>
</reference>
<dbReference type="InterPro" id="IPR001466">
    <property type="entry name" value="Beta-lactam-related"/>
</dbReference>
<keyword evidence="1" id="KW-0732">Signal</keyword>
<feature type="domain" description="Beta-lactamase-related" evidence="2">
    <location>
        <begin position="53"/>
        <end position="344"/>
    </location>
</feature>
<feature type="signal peptide" evidence="1">
    <location>
        <begin position="1"/>
        <end position="17"/>
    </location>
</feature>
<evidence type="ECO:0000256" key="1">
    <source>
        <dbReference type="SAM" id="SignalP"/>
    </source>
</evidence>
<dbReference type="RefSeq" id="WP_090157033.1">
    <property type="nucleotide sequence ID" value="NZ_FNAN01000025.1"/>
</dbReference>
<organism evidence="3 4">
    <name type="scientific">Dyadobacter soli</name>
    <dbReference type="NCBI Taxonomy" id="659014"/>
    <lineage>
        <taxon>Bacteria</taxon>
        <taxon>Pseudomonadati</taxon>
        <taxon>Bacteroidota</taxon>
        <taxon>Cytophagia</taxon>
        <taxon>Cytophagales</taxon>
        <taxon>Spirosomataceae</taxon>
        <taxon>Dyadobacter</taxon>
    </lineage>
</organism>
<dbReference type="InterPro" id="IPR012338">
    <property type="entry name" value="Beta-lactam/transpept-like"/>
</dbReference>
<evidence type="ECO:0000313" key="3">
    <source>
        <dbReference type="EMBL" id="SDG90368.1"/>
    </source>
</evidence>
<dbReference type="STRING" id="659014.SAMN04487996_12528"/>
<dbReference type="SUPFAM" id="SSF56601">
    <property type="entry name" value="beta-lactamase/transpeptidase-like"/>
    <property type="match status" value="1"/>
</dbReference>
<proteinExistence type="predicted"/>
<dbReference type="AlphaFoldDB" id="A0A1G7Y1N3"/>
<accession>A0A1G7Y1N3</accession>
<dbReference type="Proteomes" id="UP000198748">
    <property type="component" value="Unassembled WGS sequence"/>
</dbReference>
<evidence type="ECO:0000259" key="2">
    <source>
        <dbReference type="Pfam" id="PF00144"/>
    </source>
</evidence>
<dbReference type="PANTHER" id="PTHR43283">
    <property type="entry name" value="BETA-LACTAMASE-RELATED"/>
    <property type="match status" value="1"/>
</dbReference>
<gene>
    <name evidence="3" type="ORF">SAMN04487996_12528</name>
</gene>
<sequence length="365" mass="40085">MNKLSIFIAVISLQVLASCESNETAPENASELAAQIGALVDQRTGNVPFEAPVAWAMIENGQTKASFIQGAEEPGGATKVSDRTLFILASTAKLLTSTMVMKAVEEGKLQLTAKAGEHLNGLPATWVPVTIGQLLSHADGIPDVMENERYRALPIEKREHMSRTDYLAHAAEMPLHFTPGSQSRYGQTGFVLLSVILEKVYGKSYEEIVREKILNPLEMTDTRFITHHSAIEGSKPQIFEVEGKGFRAVTPEYVYADFATAGVCSSLRDMSRFIAGLQNNRLITEPHFRQLYTPVKGLPGFALGWEYRYKDGELMAGHSGGWSVVVMHLPKSNTTSIFLSSAADESILTTGYQAAEKVKQFIDKR</sequence>
<dbReference type="PROSITE" id="PS51257">
    <property type="entry name" value="PROKAR_LIPOPROTEIN"/>
    <property type="match status" value="1"/>
</dbReference>
<dbReference type="Gene3D" id="3.40.710.10">
    <property type="entry name" value="DD-peptidase/beta-lactamase superfamily"/>
    <property type="match status" value="1"/>
</dbReference>
<name>A0A1G7Y1N3_9BACT</name>